<accession>E0Z5Q3</accession>
<organism evidence="2">
    <name type="scientific">Cleome leaf crumple virus</name>
    <dbReference type="NCBI Taxonomy" id="666144"/>
    <lineage>
        <taxon>Viruses</taxon>
        <taxon>Monodnaviria</taxon>
        <taxon>Shotokuvirae</taxon>
        <taxon>Cressdnaviricota</taxon>
        <taxon>Repensiviricetes</taxon>
        <taxon>Geplafuvirales</taxon>
        <taxon>Geminiviridae</taxon>
        <taxon>Begomovirus</taxon>
        <taxon>Begomovirus cleomecrispi</taxon>
    </lineage>
</organism>
<gene>
    <name evidence="2" type="primary">AC5</name>
</gene>
<dbReference type="InterPro" id="IPR006892">
    <property type="entry name" value="Gemini_AC4_5_cons_dom_1"/>
</dbReference>
<proteinExistence type="predicted"/>
<sequence length="83" mass="9349">MVLVLRRLLVVIRHVGVHPPKAPNQRLLVARVLSTSDLHVEPVQHLKTITEIVLHRSGAWLVVKQVKNLSEIHGRPVRSPVPN</sequence>
<name>E0Z5Q3_9GEMI</name>
<dbReference type="EMBL" id="HM195184">
    <property type="protein sequence ID" value="ADM62321.1"/>
    <property type="molecule type" value="Genomic_DNA"/>
</dbReference>
<reference evidence="2" key="1">
    <citation type="submission" date="2010-05" db="EMBL/GenBank/DDBJ databases">
        <title>Genomic organization of an isolate of Cleome leaf crumple virus infecting Cleome affinis in the state of Alagoas, Brazil.</title>
        <authorList>
            <person name="Cavalcanti da Silva S.J."/>
            <person name="Castillo-Urquiza G.P."/>
            <person name="Assuncao I.P."/>
            <person name="Lima G.S.A."/>
            <person name="Pio-Ribeiro G."/>
            <person name="Zerbini F.M."/>
        </authorList>
    </citation>
    <scope>NUCLEOTIDE SEQUENCE</scope>
    <source>
        <strain evidence="2">BR:Mar1:09</strain>
    </source>
</reference>
<evidence type="ECO:0000313" key="2">
    <source>
        <dbReference type="EMBL" id="ADM62321.1"/>
    </source>
</evidence>
<evidence type="ECO:0000259" key="1">
    <source>
        <dbReference type="Pfam" id="PF04807"/>
    </source>
</evidence>
<protein>
    <submittedName>
        <fullName evidence="2">AC5</fullName>
    </submittedName>
</protein>
<reference evidence="2" key="2">
    <citation type="journal article" date="2011" name="Arch. Virol.">
        <title>High genetic variability and recombination in a begomovirus population infecting the ubiquitous weed Cleome affinis in northeastern Brazil.</title>
        <authorList>
            <person name="da Silva S.J."/>
            <person name="Castillo-Urquiza G.P."/>
            <person name="Hora Junior B.T."/>
            <person name="Assuncao I.P."/>
            <person name="Lima G.S."/>
            <person name="Pio-Ribeiro G."/>
            <person name="Mizubuti E.S."/>
            <person name="Zerbini F.M."/>
        </authorList>
    </citation>
    <scope>NUCLEOTIDE SEQUENCE</scope>
    <source>
        <strain evidence="2">BR:Mar1:09</strain>
    </source>
</reference>
<feature type="domain" description="Geminivirus AC4/5 conserved" evidence="1">
    <location>
        <begin position="51"/>
        <end position="83"/>
    </location>
</feature>
<dbReference type="Pfam" id="PF04807">
    <property type="entry name" value="Gemini_AC4_5"/>
    <property type="match status" value="1"/>
</dbReference>